<reference evidence="1" key="1">
    <citation type="submission" date="2021-02" db="EMBL/GenBank/DDBJ databases">
        <authorList>
            <person name="Nowell W R."/>
        </authorList>
    </citation>
    <scope>NUCLEOTIDE SEQUENCE</scope>
</reference>
<accession>A0A815DMA5</accession>
<comment type="caution">
    <text evidence="1">The sequence shown here is derived from an EMBL/GenBank/DDBJ whole genome shotgun (WGS) entry which is preliminary data.</text>
</comment>
<dbReference type="EMBL" id="CAJNOV010007820">
    <property type="protein sequence ID" value="CAF1299726.1"/>
    <property type="molecule type" value="Genomic_DNA"/>
</dbReference>
<dbReference type="Proteomes" id="UP000663855">
    <property type="component" value="Unassembled WGS sequence"/>
</dbReference>
<evidence type="ECO:0000313" key="2">
    <source>
        <dbReference type="Proteomes" id="UP000663855"/>
    </source>
</evidence>
<name>A0A815DMA5_9BILA</name>
<proteinExistence type="predicted"/>
<organism evidence="1 2">
    <name type="scientific">Rotaria magnacalcarata</name>
    <dbReference type="NCBI Taxonomy" id="392030"/>
    <lineage>
        <taxon>Eukaryota</taxon>
        <taxon>Metazoa</taxon>
        <taxon>Spiralia</taxon>
        <taxon>Gnathifera</taxon>
        <taxon>Rotifera</taxon>
        <taxon>Eurotatoria</taxon>
        <taxon>Bdelloidea</taxon>
        <taxon>Philodinida</taxon>
        <taxon>Philodinidae</taxon>
        <taxon>Rotaria</taxon>
    </lineage>
</organism>
<protein>
    <submittedName>
        <fullName evidence="1">Uncharacterized protein</fullName>
    </submittedName>
</protein>
<sequence>MTPIGTSLIKYRLSRTIKIKSTLQQKHIILHYCHRINLLEFLRINHHQYLLGNNSTMSKAFIDELDHKMQQVREYALIAHGYRNENTQYPVHVRRSHDGEKLLRTASQLSKSHRDHRKNPPSTATILAPSSHENLTKIKQDKTMTRHLSYDECHAVSVAPPNKTINDIDPSLNHDKLHKNRKSSLSPNVVSTVYCSSRPHSIATISLSSTYDQQVSSLLNSTQTLINPSTSTKTLTQRFFSKFFNAPPKS</sequence>
<evidence type="ECO:0000313" key="1">
    <source>
        <dbReference type="EMBL" id="CAF1299726.1"/>
    </source>
</evidence>
<dbReference type="AlphaFoldDB" id="A0A815DMA5"/>
<gene>
    <name evidence="1" type="ORF">CJN711_LOCUS16866</name>
</gene>